<dbReference type="EMBL" id="QFPO01000004">
    <property type="protein sequence ID" value="PZQ17318.1"/>
    <property type="molecule type" value="Genomic_DNA"/>
</dbReference>
<dbReference type="GO" id="GO:0016020">
    <property type="term" value="C:membrane"/>
    <property type="evidence" value="ECO:0007669"/>
    <property type="project" value="UniProtKB-SubCell"/>
</dbReference>
<dbReference type="SUPFAM" id="SSF50978">
    <property type="entry name" value="WD40 repeat-like"/>
    <property type="match status" value="1"/>
</dbReference>
<dbReference type="InterPro" id="IPR015943">
    <property type="entry name" value="WD40/YVTN_repeat-like_dom_sf"/>
</dbReference>
<protein>
    <recommendedName>
        <fullName evidence="7">FG-GAP repeat protein</fullName>
    </recommendedName>
</protein>
<dbReference type="InterPro" id="IPR036322">
    <property type="entry name" value="WD40_repeat_dom_sf"/>
</dbReference>
<name>A0A2W5KPC0_9GAMM</name>
<keyword evidence="2" id="KW-0812">Transmembrane</keyword>
<keyword evidence="3" id="KW-1133">Transmembrane helix</keyword>
<evidence type="ECO:0008006" key="7">
    <source>
        <dbReference type="Google" id="ProtNLM"/>
    </source>
</evidence>
<organism evidence="5 6">
    <name type="scientific">Rhodanobacter denitrificans</name>
    <dbReference type="NCBI Taxonomy" id="666685"/>
    <lineage>
        <taxon>Bacteria</taxon>
        <taxon>Pseudomonadati</taxon>
        <taxon>Pseudomonadota</taxon>
        <taxon>Gammaproteobacteria</taxon>
        <taxon>Lysobacterales</taxon>
        <taxon>Rhodanobacteraceae</taxon>
        <taxon>Rhodanobacter</taxon>
    </lineage>
</organism>
<dbReference type="InterPro" id="IPR045232">
    <property type="entry name" value="FAM234"/>
</dbReference>
<comment type="caution">
    <text evidence="5">The sequence shown here is derived from an EMBL/GenBank/DDBJ whole genome shotgun (WGS) entry which is preliminary data.</text>
</comment>
<keyword evidence="4" id="KW-0472">Membrane</keyword>
<evidence type="ECO:0000256" key="1">
    <source>
        <dbReference type="ARBA" id="ARBA00004167"/>
    </source>
</evidence>
<dbReference type="PANTHER" id="PTHR21419:SF23">
    <property type="entry name" value="PROTEIN DEFECTIVE IN EXINE FORMATION 1"/>
    <property type="match status" value="1"/>
</dbReference>
<proteinExistence type="predicted"/>
<evidence type="ECO:0000313" key="5">
    <source>
        <dbReference type="EMBL" id="PZQ17318.1"/>
    </source>
</evidence>
<dbReference type="Gene3D" id="2.130.10.10">
    <property type="entry name" value="YVTN repeat-like/Quinoprotein amine dehydrogenase"/>
    <property type="match status" value="1"/>
</dbReference>
<reference evidence="5 6" key="1">
    <citation type="submission" date="2017-08" db="EMBL/GenBank/DDBJ databases">
        <title>Infants hospitalized years apart are colonized by the same room-sourced microbial strains.</title>
        <authorList>
            <person name="Brooks B."/>
            <person name="Olm M.R."/>
            <person name="Firek B.A."/>
            <person name="Baker R."/>
            <person name="Thomas B.C."/>
            <person name="Morowitz M.J."/>
            <person name="Banfield J.F."/>
        </authorList>
    </citation>
    <scope>NUCLEOTIDE SEQUENCE [LARGE SCALE GENOMIC DNA]</scope>
    <source>
        <strain evidence="5">S2_005_003_R2_42</strain>
    </source>
</reference>
<sequence length="691" mass="73444">MLRRFLFVASCSIGQALAGSTSFPRFVEHSFRIDSFSELGSAGIVVSDLDGDGAAEMIAYARSGIFEAWPLLVVFERASDALRIVQGKAIPYDDGLIRLLSWTHQSQSHLITVGRDGTVRVYAGRSLVEQRQFSTTVSVSSATIGDVDADGRDELVVLSQSAVTTYDLATGQIEQTYPAEQFLDITLAQLDADPALEIVLTGWSTRVVDGATYATEWSDSSLTGERTVAGRFGPAGAAQWLSASTNTFTVVGSAPWALRWSGHVESLINSVAAIPQKAGIDSIAVAYMSGLDVYDSQEQSLLYRVPSWTGPINSVASGDVDADGTDEIVLALPPYYPDSPGMIVAEAADGSIESTLNVNTTPYLLTAVGDVDGDGRLEIVAATRGNYGALEVFDLASGRSLWRRTVSSLMGGTSFGSPVGLALASRSGHPGLDIVLAGGRVLVVDAVRREARFFTAAPYPFVFKDLVAVDYDQDGTDDIVLASGFSNSSTSVIRVLSGHDGSPLWTSVEMGSAFMPIRQVLNVGGDAAQPRRQLVAVMSDSLRFYDVQTGLLDWVLPIDADRAVYVPEGAQGAEIATFKQNGEIVFHSLVTRLPTRQYTLPSPLRALQPLGGGLDRMVAATDGRLVLLDGATGSVTVSSEQLTPLSENPVVLTTVQRSDAVWQTVLGSAVGVHQHRIVLDDAVFADGLDGH</sequence>
<dbReference type="AlphaFoldDB" id="A0A2W5KPC0"/>
<dbReference type="SUPFAM" id="SSF69318">
    <property type="entry name" value="Integrin alpha N-terminal domain"/>
    <property type="match status" value="1"/>
</dbReference>
<evidence type="ECO:0000256" key="3">
    <source>
        <dbReference type="ARBA" id="ARBA00022989"/>
    </source>
</evidence>
<evidence type="ECO:0000313" key="6">
    <source>
        <dbReference type="Proteomes" id="UP000249046"/>
    </source>
</evidence>
<accession>A0A2W5KPC0</accession>
<comment type="subcellular location">
    <subcellularLocation>
        <location evidence="1">Membrane</location>
        <topology evidence="1">Single-pass membrane protein</topology>
    </subcellularLocation>
</comment>
<dbReference type="PANTHER" id="PTHR21419">
    <property type="match status" value="1"/>
</dbReference>
<gene>
    <name evidence="5" type="ORF">DI564_05765</name>
</gene>
<dbReference type="Proteomes" id="UP000249046">
    <property type="component" value="Unassembled WGS sequence"/>
</dbReference>
<dbReference type="InterPro" id="IPR028994">
    <property type="entry name" value="Integrin_alpha_N"/>
</dbReference>
<evidence type="ECO:0000256" key="4">
    <source>
        <dbReference type="ARBA" id="ARBA00023136"/>
    </source>
</evidence>
<evidence type="ECO:0000256" key="2">
    <source>
        <dbReference type="ARBA" id="ARBA00022692"/>
    </source>
</evidence>